<comment type="caution">
    <text evidence="1">The sequence shown here is derived from an EMBL/GenBank/DDBJ whole genome shotgun (WGS) entry which is preliminary data.</text>
</comment>
<protein>
    <submittedName>
        <fullName evidence="1">Uncharacterized protein</fullName>
    </submittedName>
</protein>
<evidence type="ECO:0000313" key="2">
    <source>
        <dbReference type="Proteomes" id="UP001314229"/>
    </source>
</evidence>
<name>A0AAV1MXP9_SCOSC</name>
<gene>
    <name evidence="1" type="ORF">FSCOSCO3_A003779</name>
</gene>
<organism evidence="1 2">
    <name type="scientific">Scomber scombrus</name>
    <name type="common">Atlantic mackerel</name>
    <name type="synonym">Scomber vernalis</name>
    <dbReference type="NCBI Taxonomy" id="13677"/>
    <lineage>
        <taxon>Eukaryota</taxon>
        <taxon>Metazoa</taxon>
        <taxon>Chordata</taxon>
        <taxon>Craniata</taxon>
        <taxon>Vertebrata</taxon>
        <taxon>Euteleostomi</taxon>
        <taxon>Actinopterygii</taxon>
        <taxon>Neopterygii</taxon>
        <taxon>Teleostei</taxon>
        <taxon>Neoteleostei</taxon>
        <taxon>Acanthomorphata</taxon>
        <taxon>Pelagiaria</taxon>
        <taxon>Scombriformes</taxon>
        <taxon>Scombridae</taxon>
        <taxon>Scomber</taxon>
    </lineage>
</organism>
<dbReference type="AlphaFoldDB" id="A0AAV1MXP9"/>
<evidence type="ECO:0000313" key="1">
    <source>
        <dbReference type="EMBL" id="CAK6951866.1"/>
    </source>
</evidence>
<keyword evidence="2" id="KW-1185">Reference proteome</keyword>
<dbReference type="Proteomes" id="UP001314229">
    <property type="component" value="Unassembled WGS sequence"/>
</dbReference>
<proteinExistence type="predicted"/>
<reference evidence="1 2" key="1">
    <citation type="submission" date="2024-01" db="EMBL/GenBank/DDBJ databases">
        <authorList>
            <person name="Alioto T."/>
            <person name="Alioto T."/>
            <person name="Gomez Garrido J."/>
        </authorList>
    </citation>
    <scope>NUCLEOTIDE SEQUENCE [LARGE SCALE GENOMIC DNA]</scope>
</reference>
<accession>A0AAV1MXP9</accession>
<dbReference type="EMBL" id="CAWUFR010000008">
    <property type="protein sequence ID" value="CAK6951866.1"/>
    <property type="molecule type" value="Genomic_DNA"/>
</dbReference>
<sequence>MAESPTPIPTPLHFIHFVRSLRSAGKASKSSLYCTRRTQRLGLLSHFLDVPLDSGGGFVGIDANISIKQLLGTAEQSTQLFLVNPVDLHMMCDHENEKKICVLVPEILVIVRVASSTRWPQIHD</sequence>